<comment type="subcellular location">
    <subcellularLocation>
        <location evidence="2 16">Cytoplasm</location>
    </subcellularLocation>
</comment>
<name>A0A5C0SCS9_CRATE</name>
<sequence length="221" mass="24900">MDYVNIALGKGRLADKTFELLKEIDVKFEDYYPKSRKLIFVNNKKKVRIIFVKSSDVPIYVEQGAADIGIVGKDTLLESEANVYEIMDLGFGKCKFAVAAPKDFQLELHRKLKVATKYPKVSRNYFNNKGEPIEIIKLNGSVELAPIIGLSDVIVDIVETGKTLKENGLVITEEICQVSARLIVNKVSFKTKSEKIHEIIRGFQCCIRKNEKKKILSTGSN</sequence>
<dbReference type="KEGG" id="crs:FQB35_05740"/>
<evidence type="ECO:0000256" key="5">
    <source>
        <dbReference type="ARBA" id="ARBA00011496"/>
    </source>
</evidence>
<proteinExistence type="inferred from homology"/>
<dbReference type="HAMAP" id="MF_01018">
    <property type="entry name" value="HisG_Short"/>
    <property type="match status" value="1"/>
</dbReference>
<dbReference type="InterPro" id="IPR024893">
    <property type="entry name" value="ATP_PRibTrfase_HisG_short"/>
</dbReference>
<dbReference type="FunFam" id="3.40.190.10:FF:000011">
    <property type="entry name" value="ATP phosphoribosyltransferase"/>
    <property type="match status" value="1"/>
</dbReference>
<gene>
    <name evidence="16" type="primary">hisG</name>
    <name evidence="18" type="ORF">FQB35_05740</name>
</gene>
<comment type="function">
    <text evidence="15 16">Catalyzes the condensation of ATP and 5-phosphoribose 1-diphosphate to form N'-(5'-phosphoribosyl)-ATP (PR-ATP). Has a crucial role in the pathway because the rate of histidine biosynthesis seems to be controlled primarily by regulation of HisG enzymatic activity.</text>
</comment>
<dbReference type="Gene3D" id="3.40.190.10">
    <property type="entry name" value="Periplasmic binding protein-like II"/>
    <property type="match status" value="2"/>
</dbReference>
<evidence type="ECO:0000256" key="6">
    <source>
        <dbReference type="ARBA" id="ARBA00011946"/>
    </source>
</evidence>
<comment type="subunit">
    <text evidence="5 16">Heteromultimer composed of HisG and HisZ subunits.</text>
</comment>
<protein>
    <recommendedName>
        <fullName evidence="7 16">ATP phosphoribosyltransferase</fullName>
        <shortName evidence="16">ATP-PRT</shortName>
        <shortName evidence="16">ATP-PRTase</shortName>
        <ecNumber evidence="6 16">2.4.2.17</ecNumber>
    </recommendedName>
</protein>
<accession>A0A5C0SCS9</accession>
<dbReference type="InterPro" id="IPR001348">
    <property type="entry name" value="ATP_PRibTrfase_HisG"/>
</dbReference>
<evidence type="ECO:0000313" key="19">
    <source>
        <dbReference type="Proteomes" id="UP000324646"/>
    </source>
</evidence>
<evidence type="ECO:0000256" key="12">
    <source>
        <dbReference type="ARBA" id="ARBA00022741"/>
    </source>
</evidence>
<evidence type="ECO:0000256" key="3">
    <source>
        <dbReference type="ARBA" id="ARBA00004667"/>
    </source>
</evidence>
<evidence type="ECO:0000256" key="15">
    <source>
        <dbReference type="ARBA" id="ARBA00024861"/>
    </source>
</evidence>
<feature type="domain" description="ATP phosphoribosyltransferase catalytic" evidence="17">
    <location>
        <begin position="53"/>
        <end position="203"/>
    </location>
</feature>
<keyword evidence="19" id="KW-1185">Reference proteome</keyword>
<organism evidence="18 19">
    <name type="scientific">Crassaminicella thermophila</name>
    <dbReference type="NCBI Taxonomy" id="2599308"/>
    <lineage>
        <taxon>Bacteria</taxon>
        <taxon>Bacillati</taxon>
        <taxon>Bacillota</taxon>
        <taxon>Clostridia</taxon>
        <taxon>Eubacteriales</taxon>
        <taxon>Clostridiaceae</taxon>
        <taxon>Crassaminicella</taxon>
    </lineage>
</organism>
<dbReference type="RefSeq" id="WP_148809065.1">
    <property type="nucleotide sequence ID" value="NZ_CP042243.1"/>
</dbReference>
<evidence type="ECO:0000259" key="17">
    <source>
        <dbReference type="Pfam" id="PF01634"/>
    </source>
</evidence>
<keyword evidence="12 16" id="KW-0547">Nucleotide-binding</keyword>
<comment type="similarity">
    <text evidence="4 16">Belongs to the ATP phosphoribosyltransferase family. Short subfamily.</text>
</comment>
<evidence type="ECO:0000256" key="2">
    <source>
        <dbReference type="ARBA" id="ARBA00004496"/>
    </source>
</evidence>
<dbReference type="PANTHER" id="PTHR21403">
    <property type="entry name" value="ATP PHOSPHORIBOSYLTRANSFERASE ATP-PRTASE"/>
    <property type="match status" value="1"/>
</dbReference>
<keyword evidence="14 16" id="KW-0368">Histidine biosynthesis</keyword>
<dbReference type="OrthoDB" id="9801867at2"/>
<evidence type="ECO:0000256" key="1">
    <source>
        <dbReference type="ARBA" id="ARBA00000915"/>
    </source>
</evidence>
<dbReference type="GO" id="GO:0000105">
    <property type="term" value="P:L-histidine biosynthetic process"/>
    <property type="evidence" value="ECO:0007669"/>
    <property type="project" value="UniProtKB-UniRule"/>
</dbReference>
<reference evidence="18 19" key="1">
    <citation type="submission" date="2019-07" db="EMBL/GenBank/DDBJ databases">
        <title>Complete genome of Crassaminicella thermophila SY095.</title>
        <authorList>
            <person name="Li X."/>
        </authorList>
    </citation>
    <scope>NUCLEOTIDE SEQUENCE [LARGE SCALE GENOMIC DNA]</scope>
    <source>
        <strain evidence="18 19">SY095</strain>
    </source>
</reference>
<dbReference type="Pfam" id="PF01634">
    <property type="entry name" value="HisG"/>
    <property type="match status" value="1"/>
</dbReference>
<evidence type="ECO:0000256" key="7">
    <source>
        <dbReference type="ARBA" id="ARBA00020998"/>
    </source>
</evidence>
<keyword evidence="9 16" id="KW-0028">Amino-acid biosynthesis</keyword>
<dbReference type="GO" id="GO:0003879">
    <property type="term" value="F:ATP phosphoribosyltransferase activity"/>
    <property type="evidence" value="ECO:0007669"/>
    <property type="project" value="UniProtKB-UniRule"/>
</dbReference>
<keyword evidence="11 16" id="KW-0808">Transferase</keyword>
<comment type="catalytic activity">
    <reaction evidence="1 16">
        <text>1-(5-phospho-beta-D-ribosyl)-ATP + diphosphate = 5-phospho-alpha-D-ribose 1-diphosphate + ATP</text>
        <dbReference type="Rhea" id="RHEA:18473"/>
        <dbReference type="ChEBI" id="CHEBI:30616"/>
        <dbReference type="ChEBI" id="CHEBI:33019"/>
        <dbReference type="ChEBI" id="CHEBI:58017"/>
        <dbReference type="ChEBI" id="CHEBI:73183"/>
        <dbReference type="EC" id="2.4.2.17"/>
    </reaction>
</comment>
<dbReference type="SUPFAM" id="SSF53850">
    <property type="entry name" value="Periplasmic binding protein-like II"/>
    <property type="match status" value="1"/>
</dbReference>
<evidence type="ECO:0000256" key="16">
    <source>
        <dbReference type="HAMAP-Rule" id="MF_01018"/>
    </source>
</evidence>
<evidence type="ECO:0000313" key="18">
    <source>
        <dbReference type="EMBL" id="QEK11910.1"/>
    </source>
</evidence>
<dbReference type="FunFam" id="3.40.190.10:FF:000008">
    <property type="entry name" value="ATP phosphoribosyltransferase"/>
    <property type="match status" value="1"/>
</dbReference>
<evidence type="ECO:0000256" key="11">
    <source>
        <dbReference type="ARBA" id="ARBA00022679"/>
    </source>
</evidence>
<evidence type="ECO:0000256" key="10">
    <source>
        <dbReference type="ARBA" id="ARBA00022676"/>
    </source>
</evidence>
<evidence type="ECO:0000256" key="9">
    <source>
        <dbReference type="ARBA" id="ARBA00022605"/>
    </source>
</evidence>
<keyword evidence="10 16" id="KW-0328">Glycosyltransferase</keyword>
<dbReference type="NCBIfam" id="TIGR00070">
    <property type="entry name" value="hisG"/>
    <property type="match status" value="1"/>
</dbReference>
<keyword evidence="13 16" id="KW-0067">ATP-binding</keyword>
<evidence type="ECO:0000256" key="13">
    <source>
        <dbReference type="ARBA" id="ARBA00022840"/>
    </source>
</evidence>
<dbReference type="Proteomes" id="UP000324646">
    <property type="component" value="Chromosome"/>
</dbReference>
<dbReference type="GO" id="GO:0005524">
    <property type="term" value="F:ATP binding"/>
    <property type="evidence" value="ECO:0007669"/>
    <property type="project" value="UniProtKB-KW"/>
</dbReference>
<keyword evidence="8 16" id="KW-0963">Cytoplasm</keyword>
<comment type="pathway">
    <text evidence="3 16">Amino-acid biosynthesis; L-histidine biosynthesis; L-histidine from 5-phospho-alpha-D-ribose 1-diphosphate: step 1/9.</text>
</comment>
<dbReference type="CDD" id="cd13595">
    <property type="entry name" value="PBP2_HisGs"/>
    <property type="match status" value="1"/>
</dbReference>
<evidence type="ECO:0000256" key="14">
    <source>
        <dbReference type="ARBA" id="ARBA00023102"/>
    </source>
</evidence>
<dbReference type="EC" id="2.4.2.17" evidence="6 16"/>
<dbReference type="InterPro" id="IPR018198">
    <property type="entry name" value="ATP_PRibTrfase_CS"/>
</dbReference>
<evidence type="ECO:0000256" key="4">
    <source>
        <dbReference type="ARBA" id="ARBA00009489"/>
    </source>
</evidence>
<comment type="domain">
    <text evidence="16">Lacks the C-terminal regulatory region which is replaced by HisZ.</text>
</comment>
<dbReference type="GO" id="GO:0005737">
    <property type="term" value="C:cytoplasm"/>
    <property type="evidence" value="ECO:0007669"/>
    <property type="project" value="UniProtKB-SubCell"/>
</dbReference>
<dbReference type="PROSITE" id="PS01316">
    <property type="entry name" value="ATP_P_PHORIBOSYLTR"/>
    <property type="match status" value="1"/>
</dbReference>
<dbReference type="AlphaFoldDB" id="A0A5C0SCS9"/>
<evidence type="ECO:0000256" key="8">
    <source>
        <dbReference type="ARBA" id="ARBA00022490"/>
    </source>
</evidence>
<dbReference type="UniPathway" id="UPA00031">
    <property type="reaction ID" value="UER00006"/>
</dbReference>
<dbReference type="PANTHER" id="PTHR21403:SF8">
    <property type="entry name" value="ATP PHOSPHORIBOSYLTRANSFERASE"/>
    <property type="match status" value="1"/>
</dbReference>
<dbReference type="InterPro" id="IPR013820">
    <property type="entry name" value="ATP_PRibTrfase_cat"/>
</dbReference>
<dbReference type="EMBL" id="CP042243">
    <property type="protein sequence ID" value="QEK11910.1"/>
    <property type="molecule type" value="Genomic_DNA"/>
</dbReference>